<dbReference type="Pfam" id="PF12917">
    <property type="entry name" value="YfbR-like"/>
    <property type="match status" value="1"/>
</dbReference>
<comment type="caution">
    <text evidence="3">The sequence shown here is derived from an EMBL/GenBank/DDBJ whole genome shotgun (WGS) entry which is preliminary data.</text>
</comment>
<dbReference type="Gene3D" id="1.10.3210.10">
    <property type="entry name" value="Hypothetical protein af1432"/>
    <property type="match status" value="1"/>
</dbReference>
<dbReference type="RefSeq" id="WP_267300438.1">
    <property type="nucleotide sequence ID" value="NZ_JAOQJZ010000002.1"/>
</dbReference>
<organism evidence="3 4">
    <name type="scientific">Hominimerdicola aceti</name>
    <dbReference type="NCBI Taxonomy" id="2981726"/>
    <lineage>
        <taxon>Bacteria</taxon>
        <taxon>Bacillati</taxon>
        <taxon>Bacillota</taxon>
        <taxon>Clostridia</taxon>
        <taxon>Eubacteriales</taxon>
        <taxon>Oscillospiraceae</taxon>
        <taxon>Hominimerdicola</taxon>
    </lineage>
</organism>
<dbReference type="PANTHER" id="PTHR11845:SF13">
    <property type="entry name" value="5'-DEOXYNUCLEOTIDASE HDDC2"/>
    <property type="match status" value="1"/>
</dbReference>
<dbReference type="Proteomes" id="UP001208131">
    <property type="component" value="Unassembled WGS sequence"/>
</dbReference>
<dbReference type="GO" id="GO:0002953">
    <property type="term" value="F:5'-deoxynucleotidase activity"/>
    <property type="evidence" value="ECO:0007669"/>
    <property type="project" value="UniProtKB-EC"/>
</dbReference>
<dbReference type="NCBIfam" id="NF003009">
    <property type="entry name" value="PRK03826.1"/>
    <property type="match status" value="1"/>
</dbReference>
<reference evidence="3 4" key="1">
    <citation type="journal article" date="2021" name="ISME Commun">
        <title>Automated analysis of genomic sequences facilitates high-throughput and comprehensive description of bacteria.</title>
        <authorList>
            <person name="Hitch T.C.A."/>
        </authorList>
    </citation>
    <scope>NUCLEOTIDE SEQUENCE [LARGE SCALE GENOMIC DNA]</scope>
    <source>
        <strain evidence="3 4">Sanger_31</strain>
    </source>
</reference>
<dbReference type="CDD" id="cd00077">
    <property type="entry name" value="HDc"/>
    <property type="match status" value="1"/>
</dbReference>
<feature type="domain" description="HD/PDEase" evidence="2">
    <location>
        <begin position="26"/>
        <end position="151"/>
    </location>
</feature>
<protein>
    <submittedName>
        <fullName evidence="3">5'-deoxynucleotidase</fullName>
        <ecNumber evidence="3">3.1.3.89</ecNumber>
    </submittedName>
</protein>
<dbReference type="AlphaFoldDB" id="A0AAE3IEU1"/>
<proteinExistence type="predicted"/>
<dbReference type="EMBL" id="JAOQJZ010000002">
    <property type="protein sequence ID" value="MCU6704963.1"/>
    <property type="molecule type" value="Genomic_DNA"/>
</dbReference>
<dbReference type="GO" id="GO:0005737">
    <property type="term" value="C:cytoplasm"/>
    <property type="evidence" value="ECO:0007669"/>
    <property type="project" value="TreeGrafter"/>
</dbReference>
<name>A0AAE3IEU1_9FIRM</name>
<gene>
    <name evidence="3" type="primary">yfbR</name>
    <name evidence="3" type="ORF">OCV57_03335</name>
</gene>
<dbReference type="EC" id="3.1.3.89" evidence="3"/>
<keyword evidence="1 3" id="KW-0378">Hydrolase</keyword>
<dbReference type="SMART" id="SM00471">
    <property type="entry name" value="HDc"/>
    <property type="match status" value="1"/>
</dbReference>
<dbReference type="InterPro" id="IPR039356">
    <property type="entry name" value="YfbR/HDDC2"/>
</dbReference>
<evidence type="ECO:0000313" key="4">
    <source>
        <dbReference type="Proteomes" id="UP001208131"/>
    </source>
</evidence>
<accession>A0AAE3IEU1</accession>
<dbReference type="PANTHER" id="PTHR11845">
    <property type="entry name" value="5'-DEOXYNUCLEOTIDASE HDDC2"/>
    <property type="match status" value="1"/>
</dbReference>
<evidence type="ECO:0000256" key="1">
    <source>
        <dbReference type="ARBA" id="ARBA00022801"/>
    </source>
</evidence>
<evidence type="ECO:0000313" key="3">
    <source>
        <dbReference type="EMBL" id="MCU6704963.1"/>
    </source>
</evidence>
<keyword evidence="4" id="KW-1185">Reference proteome</keyword>
<dbReference type="SUPFAM" id="SSF109604">
    <property type="entry name" value="HD-domain/PDEase-like"/>
    <property type="match status" value="1"/>
</dbReference>
<dbReference type="InterPro" id="IPR003607">
    <property type="entry name" value="HD/PDEase_dom"/>
</dbReference>
<evidence type="ECO:0000259" key="2">
    <source>
        <dbReference type="SMART" id="SM00471"/>
    </source>
</evidence>
<sequence length="194" mass="22073">MSESKFFAVISRMKYINRWALMRNTINENISEHSLEVAFIAHVLALIRNKRFGGNVSPERCALLAMYHDVTEIITGDLPTPIKYYSHEIKGAYDEIEQKAKNTLVSYLPDDLKEDFEPLFCKTPQEEEAWSLVKAADKLSALIKCLEERQMGNTDFASAEKSTLESIVAMNIPEANVFLDEFIPAYTLTLDEQA</sequence>